<dbReference type="EMBL" id="CAKKNE010000003">
    <property type="protein sequence ID" value="CAH0370724.1"/>
    <property type="molecule type" value="Genomic_DNA"/>
</dbReference>
<dbReference type="Proteomes" id="UP000789595">
    <property type="component" value="Unassembled WGS sequence"/>
</dbReference>
<organism evidence="1 2">
    <name type="scientific">Pelagomonas calceolata</name>
    <dbReference type="NCBI Taxonomy" id="35677"/>
    <lineage>
        <taxon>Eukaryota</taxon>
        <taxon>Sar</taxon>
        <taxon>Stramenopiles</taxon>
        <taxon>Ochrophyta</taxon>
        <taxon>Pelagophyceae</taxon>
        <taxon>Pelagomonadales</taxon>
        <taxon>Pelagomonadaceae</taxon>
        <taxon>Pelagomonas</taxon>
    </lineage>
</organism>
<sequence length="76" mass="8425">MIDHRARPCLFHALDRGGRGHGLGAARLLVIDRRRRVVGLLVDQRVDGVALARTAFCVRRFAGAQRQRSRCFAAAS</sequence>
<evidence type="ECO:0000313" key="2">
    <source>
        <dbReference type="Proteomes" id="UP000789595"/>
    </source>
</evidence>
<keyword evidence="2" id="KW-1185">Reference proteome</keyword>
<evidence type="ECO:0000313" key="1">
    <source>
        <dbReference type="EMBL" id="CAH0370724.1"/>
    </source>
</evidence>
<reference evidence="1" key="1">
    <citation type="submission" date="2021-11" db="EMBL/GenBank/DDBJ databases">
        <authorList>
            <consortium name="Genoscope - CEA"/>
            <person name="William W."/>
        </authorList>
    </citation>
    <scope>NUCLEOTIDE SEQUENCE</scope>
</reference>
<protein>
    <submittedName>
        <fullName evidence="1">Uncharacterized protein</fullName>
    </submittedName>
</protein>
<name>A0A8J2SNP2_9STRA</name>
<dbReference type="AlphaFoldDB" id="A0A8J2SNP2"/>
<accession>A0A8J2SNP2</accession>
<gene>
    <name evidence="1" type="ORF">PECAL_3P06240</name>
</gene>
<proteinExistence type="predicted"/>
<comment type="caution">
    <text evidence="1">The sequence shown here is derived from an EMBL/GenBank/DDBJ whole genome shotgun (WGS) entry which is preliminary data.</text>
</comment>